<feature type="domain" description="Soluble ligand binding" evidence="4">
    <location>
        <begin position="326"/>
        <end position="371"/>
    </location>
</feature>
<keyword evidence="7" id="KW-1185">Reference proteome</keyword>
<evidence type="ECO:0000313" key="8">
    <source>
        <dbReference type="Proteomes" id="UP000563601"/>
    </source>
</evidence>
<dbReference type="InterPro" id="IPR049712">
    <property type="entry name" value="Poly_export"/>
</dbReference>
<dbReference type="InterPro" id="IPR019554">
    <property type="entry name" value="Soluble_ligand-bd"/>
</dbReference>
<evidence type="ECO:0000256" key="1">
    <source>
        <dbReference type="ARBA" id="ARBA00022729"/>
    </source>
</evidence>
<dbReference type="PANTHER" id="PTHR33619:SF3">
    <property type="entry name" value="POLYSACCHARIDE EXPORT PROTEIN GFCE-RELATED"/>
    <property type="match status" value="1"/>
</dbReference>
<dbReference type="PANTHER" id="PTHR33619">
    <property type="entry name" value="POLYSACCHARIDE EXPORT PROTEIN GFCE-RELATED"/>
    <property type="match status" value="1"/>
</dbReference>
<dbReference type="GO" id="GO:0015159">
    <property type="term" value="F:polysaccharide transmembrane transporter activity"/>
    <property type="evidence" value="ECO:0007669"/>
    <property type="project" value="InterPro"/>
</dbReference>
<dbReference type="Gene3D" id="3.10.560.10">
    <property type="entry name" value="Outer membrane lipoprotein wza domain like"/>
    <property type="match status" value="2"/>
</dbReference>
<dbReference type="RefSeq" id="WP_161859272.1">
    <property type="nucleotide sequence ID" value="NZ_CP047491.1"/>
</dbReference>
<dbReference type="Proteomes" id="UP000464675">
    <property type="component" value="Chromosome"/>
</dbReference>
<evidence type="ECO:0000313" key="7">
    <source>
        <dbReference type="Proteomes" id="UP000464675"/>
    </source>
</evidence>
<dbReference type="AlphaFoldDB" id="A0A6P1TEK9"/>
<feature type="signal peptide" evidence="2">
    <location>
        <begin position="1"/>
        <end position="22"/>
    </location>
</feature>
<feature type="domain" description="Polysaccharide export protein N-terminal" evidence="3">
    <location>
        <begin position="81"/>
        <end position="144"/>
    </location>
</feature>
<evidence type="ECO:0000256" key="2">
    <source>
        <dbReference type="SAM" id="SignalP"/>
    </source>
</evidence>
<dbReference type="Proteomes" id="UP000563601">
    <property type="component" value="Unassembled WGS sequence"/>
</dbReference>
<gene>
    <name evidence="6" type="ORF">GTQ55_13845</name>
    <name evidence="5" type="ORF">HNQ53_002538</name>
</gene>
<evidence type="ECO:0000313" key="6">
    <source>
        <dbReference type="EMBL" id="QHQ39960.1"/>
    </source>
</evidence>
<dbReference type="Pfam" id="PF10531">
    <property type="entry name" value="SLBB"/>
    <property type="match status" value="2"/>
</dbReference>
<accession>A0A6P1TEK9</accession>
<dbReference type="EMBL" id="JACHHR010000003">
    <property type="protein sequence ID" value="MBB5212313.1"/>
    <property type="molecule type" value="Genomic_DNA"/>
</dbReference>
<feature type="domain" description="Soluble ligand binding" evidence="4">
    <location>
        <begin position="455"/>
        <end position="503"/>
    </location>
</feature>
<reference evidence="6 7" key="1">
    <citation type="submission" date="2020-01" db="EMBL/GenBank/DDBJ databases">
        <title>The possibility of degradation of plastic by Microbulbifer hydrolyticus IRE-31.</title>
        <authorList>
            <person name="Liu L."/>
        </authorList>
    </citation>
    <scope>NUCLEOTIDE SEQUENCE [LARGE SCALE GENOMIC DNA]</scope>
    <source>
        <strain evidence="6 7">IRE-31</strain>
    </source>
</reference>
<proteinExistence type="predicted"/>
<dbReference type="EMBL" id="CP047491">
    <property type="protein sequence ID" value="QHQ39960.1"/>
    <property type="molecule type" value="Genomic_DNA"/>
</dbReference>
<keyword evidence="1 2" id="KW-0732">Signal</keyword>
<evidence type="ECO:0000259" key="4">
    <source>
        <dbReference type="Pfam" id="PF10531"/>
    </source>
</evidence>
<organism evidence="5 8">
    <name type="scientific">Microbulbifer hydrolyticus</name>
    <dbReference type="NCBI Taxonomy" id="48074"/>
    <lineage>
        <taxon>Bacteria</taxon>
        <taxon>Pseudomonadati</taxon>
        <taxon>Pseudomonadota</taxon>
        <taxon>Gammaproteobacteria</taxon>
        <taxon>Cellvibrionales</taxon>
        <taxon>Microbulbiferaceae</taxon>
        <taxon>Microbulbifer</taxon>
    </lineage>
</organism>
<dbReference type="InterPro" id="IPR003715">
    <property type="entry name" value="Poly_export_N"/>
</dbReference>
<name>A0A6P1TEK9_9GAMM</name>
<evidence type="ECO:0000313" key="5">
    <source>
        <dbReference type="EMBL" id="MBB5212313.1"/>
    </source>
</evidence>
<protein>
    <submittedName>
        <fullName evidence="6">Polysialic acid transporter</fullName>
    </submittedName>
    <submittedName>
        <fullName evidence="5">Protein involved in polysaccharide export with SLBB domain</fullName>
    </submittedName>
</protein>
<reference evidence="5 8" key="2">
    <citation type="submission" date="2020-08" db="EMBL/GenBank/DDBJ databases">
        <title>Genomic Encyclopedia of Type Strains, Phase IV (KMG-IV): sequencing the most valuable type-strain genomes for metagenomic binning, comparative biology and taxonomic classification.</title>
        <authorList>
            <person name="Goeker M."/>
        </authorList>
    </citation>
    <scope>NUCLEOTIDE SEQUENCE [LARGE SCALE GENOMIC DNA]</scope>
    <source>
        <strain evidence="5 8">DSM 11525</strain>
    </source>
</reference>
<dbReference type="OrthoDB" id="9808948at2"/>
<feature type="chain" id="PRO_5044645682" evidence="2">
    <location>
        <begin position="23"/>
        <end position="559"/>
    </location>
</feature>
<sequence length="559" mass="61179">MINWLYRVSALSMLCLGLQVQALETQQIDKLTEQRLAAAGIAGETSPALPGPQRRSDGGIPVFGESLFQGAFRDQPFSGFNPSYRITIGDKINLQLWGAYSFSASLPVDPQGNIFIPEVGPVHVAGVENGALNEFVLRHVKRVFKSNVSAYANLEASQPVKVFVTGNVVRPGLYNGYSSDSVLYYLDSAGGIERESGSYIDIRVLRQGEMLQRVDLYQFLVTGKMPALQLRNGDSIVVGARQGHITIEGDVQQSAQIEFLGQSTSLSEMLMVAKPKPRANYARITQIIDDQQQASYLPLDQAVQATLYPGAHIELVSDSDISSISVRVKGEVEGPAAYVLPYGATLADLIDRIRYRDNADPFAIQLYRKSVAEQQKVALNRSLDALEMEALTRQPVTSSDKSSLKDSAAMIQKFISKARKAQPRGQVVLANNDRAGEMLLEDGDELVVPLRASTVSVVGEVVFPTSLVFDEANTLEDYIEMAGGFSNNADTEELVVLHLDGTISRIKERKFNNRLRGTLRAGDEIMIMPKIQAGELQVTKDITEILYRIAVGTAAVLSF</sequence>
<evidence type="ECO:0000259" key="3">
    <source>
        <dbReference type="Pfam" id="PF02563"/>
    </source>
</evidence>
<dbReference type="Pfam" id="PF02563">
    <property type="entry name" value="Poly_export"/>
    <property type="match status" value="1"/>
</dbReference>